<sequence>MKVLFDIGHPAHVHLFKHAINELESDGHDTHVLSRDKEITISLLDKLGIEHTPLSSKGSGNLSLAVEWLKREIRTVRIVGKYNPDITFSVASPPTVHASRIVGCPTVVFNDSEPAHLASKLTHPFADRLCTPANFDVDVGDNQERYNGYHELAYLHPNRFQPDGAVLHEHGVDPDESYFVLRFVSWGAHHDVGHQGFSQEMKRELVSFLSEHGDIYITSEGPLPEEFEQYRLPIPSHLIHDLLYHANLYVGDSQTMATEAAILGTPSIRSNSFAGEGDMSNFVELEEEYGLLYSRADETAVIDIAADLVTDPATEDRWKQKREALITEKIDVTEYMLDVTFELGGEQS</sequence>
<evidence type="ECO:0000313" key="2">
    <source>
        <dbReference type="Proteomes" id="UP001596414"/>
    </source>
</evidence>
<dbReference type="AlphaFoldDB" id="A0ABD5XAW2"/>
<accession>A0ABD5XAW2</accession>
<protein>
    <submittedName>
        <fullName evidence="1">DUF354 domain-containing protein</fullName>
    </submittedName>
</protein>
<dbReference type="PIRSF" id="PIRSF005357">
    <property type="entry name" value="UCP005357"/>
    <property type="match status" value="1"/>
</dbReference>
<name>A0ABD5XAW2_9EURY</name>
<dbReference type="Gene3D" id="3.40.50.2000">
    <property type="entry name" value="Glycogen Phosphorylase B"/>
    <property type="match status" value="1"/>
</dbReference>
<dbReference type="PANTHER" id="PTHR39662:SF1">
    <property type="entry name" value="DUF354 DOMAIN-CONTAINING PROTEIN"/>
    <property type="match status" value="1"/>
</dbReference>
<comment type="caution">
    <text evidence="1">The sequence shown here is derived from an EMBL/GenBank/DDBJ whole genome shotgun (WGS) entry which is preliminary data.</text>
</comment>
<dbReference type="PANTHER" id="PTHR39662">
    <property type="entry name" value="DUF354 DOMAIN-CONTAINING PROTEIN-RELATED"/>
    <property type="match status" value="1"/>
</dbReference>
<organism evidence="1 2">
    <name type="scientific">Halovenus rubra</name>
    <dbReference type="NCBI Taxonomy" id="869890"/>
    <lineage>
        <taxon>Archaea</taxon>
        <taxon>Methanobacteriati</taxon>
        <taxon>Methanobacteriota</taxon>
        <taxon>Stenosarchaea group</taxon>
        <taxon>Halobacteria</taxon>
        <taxon>Halobacteriales</taxon>
        <taxon>Haloarculaceae</taxon>
        <taxon>Halovenus</taxon>
    </lineage>
</organism>
<dbReference type="Pfam" id="PF04007">
    <property type="entry name" value="DUF354"/>
    <property type="match status" value="1"/>
</dbReference>
<dbReference type="Proteomes" id="UP001596414">
    <property type="component" value="Unassembled WGS sequence"/>
</dbReference>
<evidence type="ECO:0000313" key="1">
    <source>
        <dbReference type="EMBL" id="MFC7126355.1"/>
    </source>
</evidence>
<dbReference type="EMBL" id="JBHSZQ010000020">
    <property type="protein sequence ID" value="MFC7126355.1"/>
    <property type="molecule type" value="Genomic_DNA"/>
</dbReference>
<proteinExistence type="predicted"/>
<dbReference type="SUPFAM" id="SSF53756">
    <property type="entry name" value="UDP-Glycosyltransferase/glycogen phosphorylase"/>
    <property type="match status" value="1"/>
</dbReference>
<dbReference type="RefSeq" id="WP_267635910.1">
    <property type="nucleotide sequence ID" value="NZ_JAODIY010000001.1"/>
</dbReference>
<reference evidence="1 2" key="1">
    <citation type="journal article" date="2014" name="Int. J. Syst. Evol. Microbiol.">
        <title>Complete genome sequence of Corynebacterium casei LMG S-19264T (=DSM 44701T), isolated from a smear-ripened cheese.</title>
        <authorList>
            <consortium name="US DOE Joint Genome Institute (JGI-PGF)"/>
            <person name="Walter F."/>
            <person name="Albersmeier A."/>
            <person name="Kalinowski J."/>
            <person name="Ruckert C."/>
        </authorList>
    </citation>
    <scope>NUCLEOTIDE SEQUENCE [LARGE SCALE GENOMIC DNA]</scope>
    <source>
        <strain evidence="1 2">CGMCC 4.7215</strain>
    </source>
</reference>
<dbReference type="InterPro" id="IPR007152">
    <property type="entry name" value="DUF354"/>
</dbReference>
<gene>
    <name evidence="1" type="ORF">ACFQJ7_09955</name>
</gene>